<sequence>MIFQKFLLLILVGVFASSLVIVVLFVIISMCIRRKAAKYAAMSVNHTKSSYEMNSFKHVGEEDIRPPLPPRTQLDTQSMTNSYEEVPENPTLADETSSLQEPVISQPPETQISFQDNISASESYDDVDQLQNAPRSYEDVVSLPDYLEVDPSPLQNESDNGSENYDDVDQLHEDNEDYDDVG</sequence>
<evidence type="ECO:0000313" key="4">
    <source>
        <dbReference type="Proteomes" id="UP000327468"/>
    </source>
</evidence>
<dbReference type="EMBL" id="VFJC01000028">
    <property type="protein sequence ID" value="KAB5522620.1"/>
    <property type="molecule type" value="Genomic_DNA"/>
</dbReference>
<feature type="compositionally biased region" description="Polar residues" evidence="1">
    <location>
        <begin position="153"/>
        <end position="163"/>
    </location>
</feature>
<evidence type="ECO:0000256" key="2">
    <source>
        <dbReference type="SAM" id="Phobius"/>
    </source>
</evidence>
<feature type="compositionally biased region" description="Acidic residues" evidence="1">
    <location>
        <begin position="164"/>
        <end position="182"/>
    </location>
</feature>
<organism evidence="3 4">
    <name type="scientific">Pangasianodon hypophthalmus</name>
    <name type="common">Striped catfish</name>
    <name type="synonym">Helicophagus hypophthalmus</name>
    <dbReference type="NCBI Taxonomy" id="310915"/>
    <lineage>
        <taxon>Eukaryota</taxon>
        <taxon>Metazoa</taxon>
        <taxon>Chordata</taxon>
        <taxon>Craniata</taxon>
        <taxon>Vertebrata</taxon>
        <taxon>Euteleostomi</taxon>
        <taxon>Actinopterygii</taxon>
        <taxon>Neopterygii</taxon>
        <taxon>Teleostei</taxon>
        <taxon>Ostariophysi</taxon>
        <taxon>Siluriformes</taxon>
        <taxon>Pangasiidae</taxon>
        <taxon>Pangasianodon</taxon>
    </lineage>
</organism>
<keyword evidence="2" id="KW-0472">Membrane</keyword>
<dbReference type="AlphaFoldDB" id="A0A5N5JYB0"/>
<keyword evidence="2" id="KW-1133">Transmembrane helix</keyword>
<keyword evidence="2" id="KW-0812">Transmembrane</keyword>
<feature type="region of interest" description="Disordered" evidence="1">
    <location>
        <begin position="144"/>
        <end position="182"/>
    </location>
</feature>
<feature type="transmembrane region" description="Helical" evidence="2">
    <location>
        <begin position="6"/>
        <end position="32"/>
    </location>
</feature>
<gene>
    <name evidence="3" type="ORF">PHYPO_G00161620</name>
</gene>
<proteinExistence type="predicted"/>
<name>A0A5N5JYB0_PANHP</name>
<accession>A0A5N5JYB0</accession>
<evidence type="ECO:0000313" key="3">
    <source>
        <dbReference type="EMBL" id="KAB5522620.1"/>
    </source>
</evidence>
<evidence type="ECO:0000256" key="1">
    <source>
        <dbReference type="SAM" id="MobiDB-lite"/>
    </source>
</evidence>
<keyword evidence="4" id="KW-1185">Reference proteome</keyword>
<dbReference type="Proteomes" id="UP000327468">
    <property type="component" value="Chromosome 27"/>
</dbReference>
<comment type="caution">
    <text evidence="3">The sequence shown here is derived from an EMBL/GenBank/DDBJ whole genome shotgun (WGS) entry which is preliminary data.</text>
</comment>
<feature type="region of interest" description="Disordered" evidence="1">
    <location>
        <begin position="61"/>
        <end position="110"/>
    </location>
</feature>
<reference evidence="3 4" key="1">
    <citation type="submission" date="2019-06" db="EMBL/GenBank/DDBJ databases">
        <title>A chromosome-scale genome assembly of the striped catfish, Pangasianodon hypophthalmus.</title>
        <authorList>
            <person name="Wen M."/>
            <person name="Zahm M."/>
            <person name="Roques C."/>
            <person name="Cabau C."/>
            <person name="Klopp C."/>
            <person name="Donnadieu C."/>
            <person name="Jouanno E."/>
            <person name="Avarre J.-C."/>
            <person name="Campet M."/>
            <person name="Ha T.T.T."/>
            <person name="Dugue R."/>
            <person name="Lampietro C."/>
            <person name="Louis A."/>
            <person name="Herpin A."/>
            <person name="Echchiki A."/>
            <person name="Berthelot C."/>
            <person name="Parey E."/>
            <person name="Roest-Crollius H."/>
            <person name="Braasch I."/>
            <person name="Postlethwait J."/>
            <person name="Bobe J."/>
            <person name="Montfort J."/>
            <person name="Bouchez O."/>
            <person name="Begum T."/>
            <person name="Schartl M."/>
            <person name="Guiguen Y."/>
        </authorList>
    </citation>
    <scope>NUCLEOTIDE SEQUENCE [LARGE SCALE GENOMIC DNA]</scope>
    <source>
        <strain evidence="3 4">Indonesia</strain>
        <tissue evidence="3">Blood</tissue>
    </source>
</reference>
<protein>
    <submittedName>
        <fullName evidence="3">Uncharacterized protein</fullName>
    </submittedName>
</protein>
<feature type="compositionally biased region" description="Polar residues" evidence="1">
    <location>
        <begin position="73"/>
        <end position="83"/>
    </location>
</feature>